<organism evidence="1 2">
    <name type="scientific">Halobacteriovorax marinus</name>
    <dbReference type="NCBI Taxonomy" id="97084"/>
    <lineage>
        <taxon>Bacteria</taxon>
        <taxon>Pseudomonadati</taxon>
        <taxon>Bdellovibrionota</taxon>
        <taxon>Bacteriovoracia</taxon>
        <taxon>Bacteriovoracales</taxon>
        <taxon>Halobacteriovoraceae</taxon>
        <taxon>Halobacteriovorax</taxon>
    </lineage>
</organism>
<dbReference type="EMBL" id="MAAO01000004">
    <property type="protein sequence ID" value="OUR98662.1"/>
    <property type="molecule type" value="Genomic_DNA"/>
</dbReference>
<name>A0A1Y5FG26_9BACT</name>
<evidence type="ECO:0000313" key="2">
    <source>
        <dbReference type="Proteomes" id="UP000196531"/>
    </source>
</evidence>
<gene>
    <name evidence="1" type="ORF">A9Q84_04390</name>
</gene>
<proteinExistence type="predicted"/>
<dbReference type="Proteomes" id="UP000196531">
    <property type="component" value="Unassembled WGS sequence"/>
</dbReference>
<protein>
    <submittedName>
        <fullName evidence="1">Uncharacterized protein</fullName>
    </submittedName>
</protein>
<dbReference type="AlphaFoldDB" id="A0A1Y5FG26"/>
<reference evidence="2" key="1">
    <citation type="journal article" date="2017" name="Proc. Natl. Acad. Sci. U.S.A.">
        <title>Simulation of Deepwater Horizon oil plume reveals substrate specialization within a complex community of hydrocarbon-degraders.</title>
        <authorList>
            <person name="Hu P."/>
            <person name="Dubinsky E.A."/>
            <person name="Probst A.J."/>
            <person name="Wang J."/>
            <person name="Sieber C.M.K."/>
            <person name="Tom L.M."/>
            <person name="Gardinali P."/>
            <person name="Banfield J.F."/>
            <person name="Atlas R.M."/>
            <person name="Andersen G.L."/>
        </authorList>
    </citation>
    <scope>NUCLEOTIDE SEQUENCE [LARGE SCALE GENOMIC DNA]</scope>
</reference>
<evidence type="ECO:0000313" key="1">
    <source>
        <dbReference type="EMBL" id="OUR98662.1"/>
    </source>
</evidence>
<accession>A0A1Y5FG26</accession>
<comment type="caution">
    <text evidence="1">The sequence shown here is derived from an EMBL/GenBank/DDBJ whole genome shotgun (WGS) entry which is preliminary data.</text>
</comment>
<sequence>MKKLLVIILILVGATILFFIKGDSKLSIVENSKNIELHVVPKKSHEKQTSSQSACLQIKKANLSSYENDKSLLWNNSHIKYTDGEIYRIRYFYDDGPNGQYKKTILYKEDANEFPHIVKIFEGFERVLLEKYFKEGEIIFEEKAFEEMVIGQKVFWKRVDNKVIETNLPNMKCL</sequence>